<dbReference type="PANTHER" id="PTHR39244">
    <property type="entry name" value="NATTERIN-4"/>
    <property type="match status" value="1"/>
</dbReference>
<dbReference type="SUPFAM" id="SSF50382">
    <property type="entry name" value="Agglutinin"/>
    <property type="match status" value="2"/>
</dbReference>
<comment type="similarity">
    <text evidence="1">Belongs to the aerolysin family.</text>
</comment>
<dbReference type="SUPFAM" id="SSF56973">
    <property type="entry name" value="Aerolisin/ETX pore-forming domain"/>
    <property type="match status" value="1"/>
</dbReference>
<dbReference type="InterPro" id="IPR055267">
    <property type="entry name" value="Aerolysin-like_C"/>
</dbReference>
<dbReference type="InterPro" id="IPR053237">
    <property type="entry name" value="Natterin_C"/>
</dbReference>
<evidence type="ECO:0000313" key="4">
    <source>
        <dbReference type="EMBL" id="TYI38351.1"/>
    </source>
</evidence>
<dbReference type="Gene3D" id="2.170.15.10">
    <property type="entry name" value="Proaerolysin, chain A, domain 3"/>
    <property type="match status" value="1"/>
</dbReference>
<feature type="domain" description="Agglutinin" evidence="3">
    <location>
        <begin position="12"/>
        <end position="167"/>
    </location>
</feature>
<dbReference type="InterPro" id="IPR008998">
    <property type="entry name" value="Agglutinin"/>
</dbReference>
<dbReference type="Pfam" id="PF07468">
    <property type="entry name" value="Agglutinin"/>
    <property type="match status" value="1"/>
</dbReference>
<evidence type="ECO:0000313" key="5">
    <source>
        <dbReference type="Proteomes" id="UP000322667"/>
    </source>
</evidence>
<feature type="non-terminal residue" evidence="4">
    <location>
        <position position="453"/>
    </location>
</feature>
<dbReference type="PANTHER" id="PTHR39244:SF5">
    <property type="entry name" value="NATTERIN-3-LIKE"/>
    <property type="match status" value="1"/>
</dbReference>
<keyword evidence="5" id="KW-1185">Reference proteome</keyword>
<name>A0A5D2RC04_GOSTO</name>
<proteinExistence type="inferred from homology"/>
<dbReference type="EMBL" id="CM017611">
    <property type="protein sequence ID" value="TYI38351.1"/>
    <property type="molecule type" value="Genomic_DNA"/>
</dbReference>
<dbReference type="Proteomes" id="UP000322667">
    <property type="component" value="Chromosome A02"/>
</dbReference>
<feature type="domain" description="Agglutinin" evidence="3">
    <location>
        <begin position="172"/>
        <end position="280"/>
    </location>
</feature>
<keyword evidence="2" id="KW-1015">Disulfide bond</keyword>
<accession>A0A5D2RC04</accession>
<gene>
    <name evidence="4" type="ORF">ES332_A02G020600v1</name>
</gene>
<evidence type="ECO:0000256" key="2">
    <source>
        <dbReference type="ARBA" id="ARBA00023157"/>
    </source>
</evidence>
<reference evidence="4 5" key="1">
    <citation type="submission" date="2019-07" db="EMBL/GenBank/DDBJ databases">
        <title>WGS assembly of Gossypium tomentosum.</title>
        <authorList>
            <person name="Chen Z.J."/>
            <person name="Sreedasyam A."/>
            <person name="Ando A."/>
            <person name="Song Q."/>
            <person name="De L."/>
            <person name="Hulse-Kemp A."/>
            <person name="Ding M."/>
            <person name="Ye W."/>
            <person name="Kirkbride R."/>
            <person name="Jenkins J."/>
            <person name="Plott C."/>
            <person name="Lovell J."/>
            <person name="Lin Y.-M."/>
            <person name="Vaughn R."/>
            <person name="Liu B."/>
            <person name="Li W."/>
            <person name="Simpson S."/>
            <person name="Scheffler B."/>
            <person name="Saski C."/>
            <person name="Grover C."/>
            <person name="Hu G."/>
            <person name="Conover J."/>
            <person name="Carlson J."/>
            <person name="Shu S."/>
            <person name="Boston L."/>
            <person name="Williams M."/>
            <person name="Peterson D."/>
            <person name="Mcgee K."/>
            <person name="Jones D."/>
            <person name="Wendel J."/>
            <person name="Stelly D."/>
            <person name="Grimwood J."/>
            <person name="Schmutz J."/>
        </authorList>
    </citation>
    <scope>NUCLEOTIDE SEQUENCE [LARGE SCALE GENOMIC DNA]</scope>
    <source>
        <strain evidence="4">7179.01</strain>
    </source>
</reference>
<dbReference type="Gene3D" id="2.80.10.50">
    <property type="match status" value="3"/>
</dbReference>
<protein>
    <recommendedName>
        <fullName evidence="3">Agglutinin domain-containing protein</fullName>
    </recommendedName>
</protein>
<dbReference type="AlphaFoldDB" id="A0A5D2RC04"/>
<dbReference type="CDD" id="cd20216">
    <property type="entry name" value="PFM_HFR-2-like"/>
    <property type="match status" value="1"/>
</dbReference>
<organism evidence="4 5">
    <name type="scientific">Gossypium tomentosum</name>
    <name type="common">Hawaiian cotton</name>
    <name type="synonym">Gossypium sandvicense</name>
    <dbReference type="NCBI Taxonomy" id="34277"/>
    <lineage>
        <taxon>Eukaryota</taxon>
        <taxon>Viridiplantae</taxon>
        <taxon>Streptophyta</taxon>
        <taxon>Embryophyta</taxon>
        <taxon>Tracheophyta</taxon>
        <taxon>Spermatophyta</taxon>
        <taxon>Magnoliopsida</taxon>
        <taxon>eudicotyledons</taxon>
        <taxon>Gunneridae</taxon>
        <taxon>Pentapetalae</taxon>
        <taxon>rosids</taxon>
        <taxon>malvids</taxon>
        <taxon>Malvales</taxon>
        <taxon>Malvaceae</taxon>
        <taxon>Malvoideae</taxon>
        <taxon>Gossypium</taxon>
    </lineage>
</organism>
<dbReference type="SMART" id="SM00791">
    <property type="entry name" value="Agglutinin"/>
    <property type="match status" value="2"/>
</dbReference>
<evidence type="ECO:0000259" key="3">
    <source>
        <dbReference type="SMART" id="SM00791"/>
    </source>
</evidence>
<evidence type="ECO:0000256" key="1">
    <source>
        <dbReference type="ARBA" id="ARBA00009831"/>
    </source>
</evidence>
<dbReference type="Pfam" id="PF01117">
    <property type="entry name" value="Aerolysin"/>
    <property type="match status" value="1"/>
</dbReference>
<dbReference type="InterPro" id="IPR036242">
    <property type="entry name" value="Agglutinin_dom_sf"/>
</dbReference>
<sequence length="453" mass="51536">MPYSEMIAKMRLPLPGFVVLQPIDKIDYLGYVHEGGDNDGYLRFMEPQAASPYAKFEVEFSGSNDFVHIRSCQNNKYWERKQILSISGGYWVTATADKKEDDQSKESCTLFKVTSVDHAMNTVRIMHVQSGCYLCCWRWDSEKYTRGMYSFYKTHDQNGFDIFKFIDWNSLLILPRFVAFKGYNNKYLCLHRVEWDLPYMQFSSDDIGDSTVALEVFLTDDGYVRIKPVCTDNTNNNKTIGLINFGNNAFCKSLTTEGKYDCLNVATYSLTKEARLIVEEPVLTREIYGVKYHLGNSRVYDEIVLIVAKNSASNFSNEPATFDVKLSYTDIKTTNWQNSFSLKLGTTATMDFKIPLIFEGKVEVSGEVQTGIEWGETTTTTTVVEVVYKVTVPPMTKVIVCVIATKGICDVPFSYMQRDTLYDGTSVTNEIEGGTYTGSNYYSTNFDTKEEAL</sequence>